<keyword evidence="2" id="KW-1185">Reference proteome</keyword>
<sequence length="181" mass="20313">MKIKTLMVILQLLVCNCINQNQQQTLEMSKPNNGILCDESGCEGVYQGPEFAEGRDVAHQFSNRMSAAVGDKLKELYRSEQYKKVDFAAIEMSTDGMGSGTVTYQLKIPFSDVGAPCDAFTSFDHVGGWNHRPALNRRKTELQNVTLPGHSLFISDLKNTPEGLQEYWIQWKNKETQSGCE</sequence>
<dbReference type="EMBL" id="CP019344">
    <property type="protein sequence ID" value="ARN77239.1"/>
    <property type="molecule type" value="Genomic_DNA"/>
</dbReference>
<protein>
    <submittedName>
        <fullName evidence="1">Uncharacterized protein</fullName>
    </submittedName>
</protein>
<gene>
    <name evidence="1" type="ORF">BST97_04165</name>
</gene>
<organism evidence="1 2">
    <name type="scientific">Nonlabens spongiae</name>
    <dbReference type="NCBI Taxonomy" id="331648"/>
    <lineage>
        <taxon>Bacteria</taxon>
        <taxon>Pseudomonadati</taxon>
        <taxon>Bacteroidota</taxon>
        <taxon>Flavobacteriia</taxon>
        <taxon>Flavobacteriales</taxon>
        <taxon>Flavobacteriaceae</taxon>
        <taxon>Nonlabens</taxon>
    </lineage>
</organism>
<name>A0A1W6MIF1_9FLAO</name>
<evidence type="ECO:0000313" key="2">
    <source>
        <dbReference type="Proteomes" id="UP000193431"/>
    </source>
</evidence>
<dbReference type="Proteomes" id="UP000193431">
    <property type="component" value="Chromosome"/>
</dbReference>
<evidence type="ECO:0000313" key="1">
    <source>
        <dbReference type="EMBL" id="ARN77239.1"/>
    </source>
</evidence>
<accession>A0A1W6MIF1</accession>
<dbReference type="AlphaFoldDB" id="A0A1W6MIF1"/>
<dbReference type="STRING" id="331648.BST97_04165"/>
<proteinExistence type="predicted"/>
<reference evidence="1 2" key="1">
    <citation type="submission" date="2016-11" db="EMBL/GenBank/DDBJ databases">
        <title>Trade-off between light-utilization and light-protection in marine flavobacteria.</title>
        <authorList>
            <person name="Kumagai Y."/>
        </authorList>
    </citation>
    <scope>NUCLEOTIDE SEQUENCE [LARGE SCALE GENOMIC DNA]</scope>
    <source>
        <strain evidence="1 2">JCM 13191</strain>
    </source>
</reference>